<feature type="binding site" evidence="11">
    <location>
        <position position="131"/>
    </location>
    <ligand>
        <name>Zn(2+)</name>
        <dbReference type="ChEBI" id="CHEBI:29105"/>
    </ligand>
</feature>
<dbReference type="InterPro" id="IPR002481">
    <property type="entry name" value="FUR"/>
</dbReference>
<dbReference type="PANTHER" id="PTHR33202">
    <property type="entry name" value="ZINC UPTAKE REGULATION PROTEIN"/>
    <property type="match status" value="1"/>
</dbReference>
<evidence type="ECO:0000256" key="8">
    <source>
        <dbReference type="ARBA" id="ARBA00023015"/>
    </source>
</evidence>
<comment type="similarity">
    <text evidence="2">Belongs to the Fur family.</text>
</comment>
<keyword evidence="10" id="KW-0804">Transcription</keyword>
<sequence>MVRQALGKTLAAAVPASADVDDCELCTVPVSDGAHIVRALRLAGYQVTPPRAAVVRAVAAQPRPFTAGHLCAAVAAHDPSVGRATVFRTLELLVDAGVLDRLHAVRGDASYVARDPSRPDQAHHYLVCSACDGVTKVEDADLRSLLGAVAARHAFRAEGGLLEITGRCQAC</sequence>
<evidence type="ECO:0000256" key="5">
    <source>
        <dbReference type="ARBA" id="ARBA00022491"/>
    </source>
</evidence>
<dbReference type="GO" id="GO:1900376">
    <property type="term" value="P:regulation of secondary metabolite biosynthetic process"/>
    <property type="evidence" value="ECO:0007669"/>
    <property type="project" value="TreeGrafter"/>
</dbReference>
<keyword evidence="6 11" id="KW-0479">Metal-binding</keyword>
<name>A0A6J4IDR4_9CHLR</name>
<keyword evidence="8" id="KW-0805">Transcription regulation</keyword>
<comment type="subcellular location">
    <subcellularLocation>
        <location evidence="1">Cytoplasm</location>
    </subcellularLocation>
</comment>
<evidence type="ECO:0000256" key="4">
    <source>
        <dbReference type="ARBA" id="ARBA00022490"/>
    </source>
</evidence>
<evidence type="ECO:0000256" key="2">
    <source>
        <dbReference type="ARBA" id="ARBA00007957"/>
    </source>
</evidence>
<dbReference type="InterPro" id="IPR036390">
    <property type="entry name" value="WH_DNA-bd_sf"/>
</dbReference>
<keyword evidence="4" id="KW-0963">Cytoplasm</keyword>
<dbReference type="InterPro" id="IPR036388">
    <property type="entry name" value="WH-like_DNA-bd_sf"/>
</dbReference>
<feature type="binding site" evidence="11">
    <location>
        <position position="171"/>
    </location>
    <ligand>
        <name>Zn(2+)</name>
        <dbReference type="ChEBI" id="CHEBI:29105"/>
    </ligand>
</feature>
<comment type="cofactor">
    <cofactor evidence="11">
        <name>Zn(2+)</name>
        <dbReference type="ChEBI" id="CHEBI:29105"/>
    </cofactor>
    <text evidence="11">Binds 1 zinc ion per subunit.</text>
</comment>
<keyword evidence="7 11" id="KW-0862">Zinc</keyword>
<dbReference type="PANTHER" id="PTHR33202:SF2">
    <property type="entry name" value="FERRIC UPTAKE REGULATION PROTEIN"/>
    <property type="match status" value="1"/>
</dbReference>
<dbReference type="InterPro" id="IPR043135">
    <property type="entry name" value="Fur_C"/>
</dbReference>
<gene>
    <name evidence="12" type="ORF">AVDCRST_MAG77-2988</name>
</gene>
<dbReference type="GO" id="GO:0008270">
    <property type="term" value="F:zinc ion binding"/>
    <property type="evidence" value="ECO:0007669"/>
    <property type="project" value="TreeGrafter"/>
</dbReference>
<dbReference type="SUPFAM" id="SSF46785">
    <property type="entry name" value="Winged helix' DNA-binding domain"/>
    <property type="match status" value="1"/>
</dbReference>
<evidence type="ECO:0000256" key="10">
    <source>
        <dbReference type="ARBA" id="ARBA00023163"/>
    </source>
</evidence>
<keyword evidence="5" id="KW-0678">Repressor</keyword>
<evidence type="ECO:0000256" key="11">
    <source>
        <dbReference type="PIRSR" id="PIRSR602481-1"/>
    </source>
</evidence>
<dbReference type="GO" id="GO:0005829">
    <property type="term" value="C:cytosol"/>
    <property type="evidence" value="ECO:0007669"/>
    <property type="project" value="TreeGrafter"/>
</dbReference>
<evidence type="ECO:0000256" key="6">
    <source>
        <dbReference type="ARBA" id="ARBA00022723"/>
    </source>
</evidence>
<evidence type="ECO:0008006" key="13">
    <source>
        <dbReference type="Google" id="ProtNLM"/>
    </source>
</evidence>
<feature type="binding site" evidence="11">
    <location>
        <position position="128"/>
    </location>
    <ligand>
        <name>Zn(2+)</name>
        <dbReference type="ChEBI" id="CHEBI:29105"/>
    </ligand>
</feature>
<proteinExistence type="inferred from homology"/>
<dbReference type="GO" id="GO:0045892">
    <property type="term" value="P:negative regulation of DNA-templated transcription"/>
    <property type="evidence" value="ECO:0007669"/>
    <property type="project" value="TreeGrafter"/>
</dbReference>
<dbReference type="CDD" id="cd07153">
    <property type="entry name" value="Fur_like"/>
    <property type="match status" value="1"/>
</dbReference>
<dbReference type="GO" id="GO:0000976">
    <property type="term" value="F:transcription cis-regulatory region binding"/>
    <property type="evidence" value="ECO:0007669"/>
    <property type="project" value="TreeGrafter"/>
</dbReference>
<dbReference type="Gene3D" id="3.30.1490.190">
    <property type="match status" value="1"/>
</dbReference>
<keyword evidence="9" id="KW-0238">DNA-binding</keyword>
<dbReference type="Pfam" id="PF01475">
    <property type="entry name" value="FUR"/>
    <property type="match status" value="1"/>
</dbReference>
<accession>A0A6J4IDR4</accession>
<feature type="binding site" evidence="11">
    <location>
        <position position="168"/>
    </location>
    <ligand>
        <name>Zn(2+)</name>
        <dbReference type="ChEBI" id="CHEBI:29105"/>
    </ligand>
</feature>
<evidence type="ECO:0000256" key="7">
    <source>
        <dbReference type="ARBA" id="ARBA00022833"/>
    </source>
</evidence>
<dbReference type="AlphaFoldDB" id="A0A6J4IDR4"/>
<organism evidence="12">
    <name type="scientific">uncultured Chloroflexota bacterium</name>
    <dbReference type="NCBI Taxonomy" id="166587"/>
    <lineage>
        <taxon>Bacteria</taxon>
        <taxon>Bacillati</taxon>
        <taxon>Chloroflexota</taxon>
        <taxon>environmental samples</taxon>
    </lineage>
</organism>
<comment type="subunit">
    <text evidence="3">Homodimer.</text>
</comment>
<reference evidence="12" key="1">
    <citation type="submission" date="2020-02" db="EMBL/GenBank/DDBJ databases">
        <authorList>
            <person name="Meier V. D."/>
        </authorList>
    </citation>
    <scope>NUCLEOTIDE SEQUENCE</scope>
    <source>
        <strain evidence="12">AVDCRST_MAG77</strain>
    </source>
</reference>
<evidence type="ECO:0000313" key="12">
    <source>
        <dbReference type="EMBL" id="CAA9248033.1"/>
    </source>
</evidence>
<protein>
    <recommendedName>
        <fullName evidence="13">Ferric uptake regulation protein FUR</fullName>
    </recommendedName>
</protein>
<evidence type="ECO:0000256" key="1">
    <source>
        <dbReference type="ARBA" id="ARBA00004496"/>
    </source>
</evidence>
<evidence type="ECO:0000256" key="3">
    <source>
        <dbReference type="ARBA" id="ARBA00011738"/>
    </source>
</evidence>
<dbReference type="GO" id="GO:0003700">
    <property type="term" value="F:DNA-binding transcription factor activity"/>
    <property type="evidence" value="ECO:0007669"/>
    <property type="project" value="InterPro"/>
</dbReference>
<dbReference type="EMBL" id="CADCTC010000121">
    <property type="protein sequence ID" value="CAA9248033.1"/>
    <property type="molecule type" value="Genomic_DNA"/>
</dbReference>
<dbReference type="Gene3D" id="1.10.10.10">
    <property type="entry name" value="Winged helix-like DNA-binding domain superfamily/Winged helix DNA-binding domain"/>
    <property type="match status" value="1"/>
</dbReference>
<evidence type="ECO:0000256" key="9">
    <source>
        <dbReference type="ARBA" id="ARBA00023125"/>
    </source>
</evidence>